<evidence type="ECO:0000259" key="2">
    <source>
        <dbReference type="SMART" id="SM00858"/>
    </source>
</evidence>
<protein>
    <submittedName>
        <fullName evidence="3">Flagellar biosynthesis protein FlgA</fullName>
    </submittedName>
</protein>
<dbReference type="Pfam" id="PF08666">
    <property type="entry name" value="SAF"/>
    <property type="match status" value="1"/>
</dbReference>
<feature type="domain" description="SAF" evidence="2">
    <location>
        <begin position="45"/>
        <end position="108"/>
    </location>
</feature>
<keyword evidence="3" id="KW-0969">Cilium</keyword>
<dbReference type="SMART" id="SM00858">
    <property type="entry name" value="SAF"/>
    <property type="match status" value="1"/>
</dbReference>
<proteinExistence type="predicted"/>
<gene>
    <name evidence="3" type="ORF">CBE89_09360</name>
</gene>
<name>A0A2Z2J512_CORST</name>
<dbReference type="CDD" id="cd11614">
    <property type="entry name" value="SAF_CpaB_FlgA_like"/>
    <property type="match status" value="1"/>
</dbReference>
<keyword evidence="1" id="KW-1133">Transmembrane helix</keyword>
<dbReference type="InterPro" id="IPR013974">
    <property type="entry name" value="SAF"/>
</dbReference>
<keyword evidence="3" id="KW-0966">Cell projection</keyword>
<dbReference type="KEGG" id="cstr:CBE89_09360"/>
<sequence length="226" mass="23330">MEAKTILRSIRIPGHRRSLLVRRVLAAVLIIGAGLSALHARRELPQAVVFARDVPAGNTLQAEDLTLAPVPSHILPDSAVDTDLEKLEGRVVVAAAASGELVTDSRLLSPELVDNLVNNSTPNTSGEESHMIPLKLAEPDILPHLHHGDTVNVIAGNSNSDLTGTTSPTGSVIAAGGRVVATTSSRDGEEASTLLLALPASQADAVASASLSQPLTVVIVGQRATG</sequence>
<evidence type="ECO:0000313" key="4">
    <source>
        <dbReference type="Proteomes" id="UP000250197"/>
    </source>
</evidence>
<dbReference type="EMBL" id="CP021252">
    <property type="protein sequence ID" value="ART21681.1"/>
    <property type="molecule type" value="Genomic_DNA"/>
</dbReference>
<feature type="transmembrane region" description="Helical" evidence="1">
    <location>
        <begin position="20"/>
        <end position="40"/>
    </location>
</feature>
<reference evidence="3 4" key="1">
    <citation type="submission" date="2017-05" db="EMBL/GenBank/DDBJ databases">
        <title>Complete genome sequence of Corynebacterium striatum KC-Na-1 isolated from Neophocaena asiaeorientalis in Korea.</title>
        <authorList>
            <person name="Kim J.H."/>
            <person name="Lee K."/>
        </authorList>
    </citation>
    <scope>NUCLEOTIDE SEQUENCE [LARGE SCALE GENOMIC DNA]</scope>
    <source>
        <strain evidence="3 4">KC-Na-01</strain>
    </source>
</reference>
<dbReference type="RefSeq" id="WP_086891749.1">
    <property type="nucleotide sequence ID" value="NZ_CP021252.1"/>
</dbReference>
<keyword evidence="3" id="KW-0282">Flagellum</keyword>
<evidence type="ECO:0000313" key="3">
    <source>
        <dbReference type="EMBL" id="ART21681.1"/>
    </source>
</evidence>
<keyword evidence="1" id="KW-0812">Transmembrane</keyword>
<evidence type="ECO:0000256" key="1">
    <source>
        <dbReference type="SAM" id="Phobius"/>
    </source>
</evidence>
<keyword evidence="1" id="KW-0472">Membrane</keyword>
<organism evidence="3 4">
    <name type="scientific">Corynebacterium striatum</name>
    <dbReference type="NCBI Taxonomy" id="43770"/>
    <lineage>
        <taxon>Bacteria</taxon>
        <taxon>Bacillati</taxon>
        <taxon>Actinomycetota</taxon>
        <taxon>Actinomycetes</taxon>
        <taxon>Mycobacteriales</taxon>
        <taxon>Corynebacteriaceae</taxon>
        <taxon>Corynebacterium</taxon>
    </lineage>
</organism>
<dbReference type="Proteomes" id="UP000250197">
    <property type="component" value="Chromosome"/>
</dbReference>
<dbReference type="AlphaFoldDB" id="A0A2Z2J512"/>
<accession>A0A2Z2J512</accession>